<feature type="transmembrane region" description="Helical" evidence="1">
    <location>
        <begin position="216"/>
        <end position="238"/>
    </location>
</feature>
<name>A0ABU3Z6D9_9FIRM</name>
<feature type="transmembrane region" description="Helical" evidence="1">
    <location>
        <begin position="100"/>
        <end position="119"/>
    </location>
</feature>
<keyword evidence="1" id="KW-1133">Transmembrane helix</keyword>
<dbReference type="InterPro" id="IPR021450">
    <property type="entry name" value="DUF3100"/>
</dbReference>
<accession>A0ABU3Z6D9</accession>
<feature type="transmembrane region" description="Helical" evidence="1">
    <location>
        <begin position="184"/>
        <end position="209"/>
    </location>
</feature>
<evidence type="ECO:0000256" key="1">
    <source>
        <dbReference type="SAM" id="Phobius"/>
    </source>
</evidence>
<proteinExistence type="predicted"/>
<sequence>MNLLKNWKIHVLTLLITLIAEYIGIQKLGLMVFLPLLYSLVLGFIISIPKLKLITEEEMVASADYLNVAIMILMAKIGLGIGPNLGIILNSGWALILQELGHFLGTILFGLPVALLVGMRREAVGACYSIDREPNIAIITDKYGFDSPEGRGVMGMYICGTLFGAMWISVLSGFVSGLDILHPYALAMGSGIGSASMMAAGTGSIVANYPDHAKEVVALAGAANLLTTVIGVYFALFISLPVMEKAYSLATGRTREEDLEADAKEQVANKEA</sequence>
<keyword evidence="1" id="KW-0812">Transmembrane</keyword>
<feature type="transmembrane region" description="Helical" evidence="1">
    <location>
        <begin position="157"/>
        <end position="178"/>
    </location>
</feature>
<evidence type="ECO:0000313" key="2">
    <source>
        <dbReference type="EMBL" id="MDV5087474.1"/>
    </source>
</evidence>
<feature type="transmembrane region" description="Helical" evidence="1">
    <location>
        <begin position="31"/>
        <end position="53"/>
    </location>
</feature>
<reference evidence="2 3" key="1">
    <citation type="submission" date="2023-10" db="EMBL/GenBank/DDBJ databases">
        <title>Veillonella sp. nov., isolated from a pig farm feces dump.</title>
        <authorList>
            <person name="Chang Y.-H."/>
        </authorList>
    </citation>
    <scope>NUCLEOTIDE SEQUENCE [LARGE SCALE GENOMIC DNA]</scope>
    <source>
        <strain evidence="2 3">YH-vei2233</strain>
    </source>
</reference>
<keyword evidence="1" id="KW-0472">Membrane</keyword>
<organism evidence="2 3">
    <name type="scientific">Veillonella absiana</name>
    <dbReference type="NCBI Taxonomy" id="3079305"/>
    <lineage>
        <taxon>Bacteria</taxon>
        <taxon>Bacillati</taxon>
        <taxon>Bacillota</taxon>
        <taxon>Negativicutes</taxon>
        <taxon>Veillonellales</taxon>
        <taxon>Veillonellaceae</taxon>
        <taxon>Veillonella</taxon>
    </lineage>
</organism>
<feature type="transmembrane region" description="Helical" evidence="1">
    <location>
        <begin position="7"/>
        <end position="25"/>
    </location>
</feature>
<dbReference type="RefSeq" id="WP_317329322.1">
    <property type="nucleotide sequence ID" value="NZ_JAWJZA010000010.1"/>
</dbReference>
<protein>
    <submittedName>
        <fullName evidence="2">DUF3100 domain-containing protein</fullName>
    </submittedName>
</protein>
<dbReference type="Pfam" id="PF11299">
    <property type="entry name" value="DUF3100"/>
    <property type="match status" value="1"/>
</dbReference>
<gene>
    <name evidence="2" type="ORF">RVY80_01210</name>
</gene>
<dbReference type="Proteomes" id="UP001272515">
    <property type="component" value="Unassembled WGS sequence"/>
</dbReference>
<comment type="caution">
    <text evidence="2">The sequence shown here is derived from an EMBL/GenBank/DDBJ whole genome shotgun (WGS) entry which is preliminary data.</text>
</comment>
<dbReference type="EMBL" id="JAWJZB010000001">
    <property type="protein sequence ID" value="MDV5087474.1"/>
    <property type="molecule type" value="Genomic_DNA"/>
</dbReference>
<feature type="transmembrane region" description="Helical" evidence="1">
    <location>
        <begin position="65"/>
        <end position="88"/>
    </location>
</feature>
<keyword evidence="3" id="KW-1185">Reference proteome</keyword>
<evidence type="ECO:0000313" key="3">
    <source>
        <dbReference type="Proteomes" id="UP001272515"/>
    </source>
</evidence>